<sequence>MELADGDRRKWCEMEPVECRAVIRFLYLKGRTPQETFNEMKETYGDNAPSYDLVKRWHRELKHGRKSVETAPRPGRPPSAIDEASVRQVEAAILEDQHITIRQIAQEVKISTGSVETVIHDHLHMHKVSARWIPRLLTPFQKRERVECSRMNLEICQEDESKFFKRLITQDETWVYHYDPENKAQSMQWKHLDSPPPKKARVQPSAGKVMLTVFWDQDGVVMTDFLVKGTTVTGVYYASFLRKLREAIKIKRRGKISKGILLLQDNAPVHNSHVARSEARVCGYEILPHPPYSPDLAPSDFHLFPAMKLFLKGKRFPDDAALISEVTSWLVDQPGVFYKNGLQSCIKRWEKCITLGGSYVEKD</sequence>
<dbReference type="Gene3D" id="3.30.420.10">
    <property type="entry name" value="Ribonuclease H-like superfamily/Ribonuclease H"/>
    <property type="match status" value="1"/>
</dbReference>
<proteinExistence type="predicted"/>
<dbReference type="Pfam" id="PF17906">
    <property type="entry name" value="HTH_48"/>
    <property type="match status" value="1"/>
</dbReference>
<reference evidence="2" key="2">
    <citation type="submission" date="2025-08" db="UniProtKB">
        <authorList>
            <consortium name="Ensembl"/>
        </authorList>
    </citation>
    <scope>IDENTIFICATION</scope>
</reference>
<evidence type="ECO:0000259" key="1">
    <source>
        <dbReference type="Pfam" id="PF17906"/>
    </source>
</evidence>
<organism evidence="2 3">
    <name type="scientific">Sphaeramia orbicularis</name>
    <name type="common">orbiculate cardinalfish</name>
    <dbReference type="NCBI Taxonomy" id="375764"/>
    <lineage>
        <taxon>Eukaryota</taxon>
        <taxon>Metazoa</taxon>
        <taxon>Chordata</taxon>
        <taxon>Craniata</taxon>
        <taxon>Vertebrata</taxon>
        <taxon>Euteleostomi</taxon>
        <taxon>Actinopterygii</taxon>
        <taxon>Neopterygii</taxon>
        <taxon>Teleostei</taxon>
        <taxon>Neoteleostei</taxon>
        <taxon>Acanthomorphata</taxon>
        <taxon>Gobiaria</taxon>
        <taxon>Kurtiformes</taxon>
        <taxon>Apogonoidei</taxon>
        <taxon>Apogonidae</taxon>
        <taxon>Apogoninae</taxon>
        <taxon>Sphaeramia</taxon>
    </lineage>
</organism>
<dbReference type="GO" id="GO:0003676">
    <property type="term" value="F:nucleic acid binding"/>
    <property type="evidence" value="ECO:0007669"/>
    <property type="project" value="InterPro"/>
</dbReference>
<dbReference type="InParanoid" id="A0A672Z1K8"/>
<feature type="domain" description="Mos1 transposase HTH" evidence="1">
    <location>
        <begin position="17"/>
        <end position="64"/>
    </location>
</feature>
<dbReference type="Gene3D" id="1.10.10.1450">
    <property type="match status" value="1"/>
</dbReference>
<dbReference type="PANTHER" id="PTHR46060:SF1">
    <property type="entry name" value="MARINER MOS1 TRANSPOSASE-LIKE PROTEIN"/>
    <property type="match status" value="1"/>
</dbReference>
<dbReference type="AlphaFoldDB" id="A0A672Z1K8"/>
<evidence type="ECO:0000313" key="3">
    <source>
        <dbReference type="Proteomes" id="UP000472271"/>
    </source>
</evidence>
<keyword evidence="3" id="KW-1185">Reference proteome</keyword>
<dbReference type="InterPro" id="IPR001888">
    <property type="entry name" value="Transposase_1"/>
</dbReference>
<reference evidence="2" key="1">
    <citation type="submission" date="2019-06" db="EMBL/GenBank/DDBJ databases">
        <authorList>
            <consortium name="Wellcome Sanger Institute Data Sharing"/>
        </authorList>
    </citation>
    <scope>NUCLEOTIDE SEQUENCE [LARGE SCALE GENOMIC DNA]</scope>
</reference>
<dbReference type="InterPro" id="IPR036397">
    <property type="entry name" value="RNaseH_sf"/>
</dbReference>
<protein>
    <recommendedName>
        <fullName evidence="1">Mos1 transposase HTH domain-containing protein</fullName>
    </recommendedName>
</protein>
<reference evidence="2" key="3">
    <citation type="submission" date="2025-09" db="UniProtKB">
        <authorList>
            <consortium name="Ensembl"/>
        </authorList>
    </citation>
    <scope>IDENTIFICATION</scope>
</reference>
<dbReference type="Ensembl" id="ENSSORT00005010970.1">
    <property type="protein sequence ID" value="ENSSORP00005010628.1"/>
    <property type="gene ID" value="ENSSORG00005005751.1"/>
</dbReference>
<evidence type="ECO:0000313" key="2">
    <source>
        <dbReference type="Ensembl" id="ENSSORP00005010628.1"/>
    </source>
</evidence>
<accession>A0A672Z1K8</accession>
<dbReference type="Pfam" id="PF01359">
    <property type="entry name" value="Transposase_1"/>
    <property type="match status" value="1"/>
</dbReference>
<dbReference type="InterPro" id="IPR041426">
    <property type="entry name" value="Mos1_HTH"/>
</dbReference>
<name>A0A672Z1K8_9TELE</name>
<dbReference type="InterPro" id="IPR052709">
    <property type="entry name" value="Transposase-MT_Hybrid"/>
</dbReference>
<dbReference type="Proteomes" id="UP000472271">
    <property type="component" value="Chromosome 3"/>
</dbReference>
<dbReference type="PANTHER" id="PTHR46060">
    <property type="entry name" value="MARINER MOS1 TRANSPOSASE-LIKE PROTEIN"/>
    <property type="match status" value="1"/>
</dbReference>